<evidence type="ECO:0000313" key="2">
    <source>
        <dbReference type="Proteomes" id="UP000054282"/>
    </source>
</evidence>
<name>A0A0L7MAD4_PLAF4</name>
<dbReference type="Gene3D" id="3.30.200.20">
    <property type="entry name" value="Phosphorylase Kinase, domain 1"/>
    <property type="match status" value="1"/>
</dbReference>
<reference evidence="2" key="2">
    <citation type="submission" date="2006-09" db="EMBL/GenBank/DDBJ databases">
        <title>The genome sequence of Plasmodium falciparum Dd2.</title>
        <authorList>
            <consortium name="The Broad Institute Genome Sequencing Platform"/>
            <person name="Birren B."/>
            <person name="Lander E."/>
            <person name="Galagan J."/>
            <person name="Nusbaum C."/>
            <person name="Devon K."/>
            <person name="Henn M."/>
            <person name="Jaffe D."/>
            <person name="Butler J."/>
            <person name="Alvarez P."/>
            <person name="Gnerre S."/>
            <person name="Grabherr M."/>
            <person name="Kleber M."/>
            <person name="Mauceli E."/>
            <person name="Brockman W."/>
            <person name="MacCallum I.A."/>
            <person name="Rounsley S."/>
            <person name="Young S."/>
            <person name="LaButti K."/>
            <person name="Pushparaj V."/>
            <person name="DeCaprio D."/>
            <person name="Crawford M."/>
            <person name="Koehrsen M."/>
            <person name="Engels R."/>
            <person name="Montgomery P."/>
            <person name="Pearson M."/>
            <person name="Howarth C."/>
            <person name="Larson L."/>
            <person name="Luoma S."/>
            <person name="White J."/>
            <person name="Kodira C."/>
            <person name="Zeng Q."/>
            <person name="O'Leary S."/>
            <person name="Yandava C."/>
            <person name="Alvarado L."/>
            <person name="Wirth D."/>
            <person name="Volkman S."/>
            <person name="Hartl D."/>
        </authorList>
    </citation>
    <scope>NUCLEOTIDE SEQUENCE [LARGE SCALE GENOMIC DNA]</scope>
</reference>
<dbReference type="Proteomes" id="UP000054282">
    <property type="component" value="Unassembled WGS sequence"/>
</dbReference>
<reference evidence="2" key="1">
    <citation type="submission" date="2006-09" db="EMBL/GenBank/DDBJ databases">
        <title>Annotation of Plasmodium falciparum Dd2.</title>
        <authorList>
            <consortium name="The Broad Institute Genome Sequencing Platform"/>
            <person name="Volkman S.K."/>
            <person name="Neafsey D.E."/>
            <person name="Dash A.P."/>
            <person name="Chitnis C.E."/>
            <person name="Hartl D.L."/>
            <person name="Young S.K."/>
            <person name="Zeng Q."/>
            <person name="Koehrsen M."/>
            <person name="Alvarado L."/>
            <person name="Berlin A."/>
            <person name="Borenstein D."/>
            <person name="Chapman S.B."/>
            <person name="Chen Z."/>
            <person name="Engels R."/>
            <person name="Freedman E."/>
            <person name="Gellesch M."/>
            <person name="Goldberg J."/>
            <person name="Griggs A."/>
            <person name="Gujja S."/>
            <person name="Heilman E.R."/>
            <person name="Heiman D.I."/>
            <person name="Howarth C."/>
            <person name="Jen D."/>
            <person name="Larson L."/>
            <person name="Mehta T."/>
            <person name="Neiman D."/>
            <person name="Park D."/>
            <person name="Pearson M."/>
            <person name="Roberts A."/>
            <person name="Saif S."/>
            <person name="Shea T."/>
            <person name="Shenoy N."/>
            <person name="Sisk P."/>
            <person name="Stolte C."/>
            <person name="Sykes S."/>
            <person name="Walk T."/>
            <person name="White J."/>
            <person name="Yandava C."/>
            <person name="Haas B."/>
            <person name="Henn M.R."/>
            <person name="Nusbaum C."/>
            <person name="Birren B."/>
        </authorList>
    </citation>
    <scope>NUCLEOTIDE SEQUENCE [LARGE SCALE GENOMIC DNA]</scope>
</reference>
<accession>A0A0L7MAD4</accession>
<proteinExistence type="predicted"/>
<feature type="non-terminal residue" evidence="1">
    <location>
        <position position="62"/>
    </location>
</feature>
<sequence>MILTLYYPATINFSEYQRISKGGNRTVSKGLLKNCIIVAPKVLKKNENNGFENEIIIMTDIA</sequence>
<dbReference type="KEGG" id="pfd:PFDG_05356"/>
<dbReference type="InterPro" id="IPR011009">
    <property type="entry name" value="Kinase-like_dom_sf"/>
</dbReference>
<gene>
    <name evidence="1" type="ORF">PFDG_05356</name>
</gene>
<dbReference type="EMBL" id="GG703346">
    <property type="protein sequence ID" value="KOB89802.1"/>
    <property type="molecule type" value="Genomic_DNA"/>
</dbReference>
<protein>
    <submittedName>
        <fullName evidence="1">Uncharacterized protein</fullName>
    </submittedName>
</protein>
<dbReference type="SUPFAM" id="SSF56112">
    <property type="entry name" value="Protein kinase-like (PK-like)"/>
    <property type="match status" value="1"/>
</dbReference>
<organism evidence="1 2">
    <name type="scientific">Plasmodium falciparum (isolate Dd2)</name>
    <dbReference type="NCBI Taxonomy" id="57267"/>
    <lineage>
        <taxon>Eukaryota</taxon>
        <taxon>Sar</taxon>
        <taxon>Alveolata</taxon>
        <taxon>Apicomplexa</taxon>
        <taxon>Aconoidasida</taxon>
        <taxon>Haemosporida</taxon>
        <taxon>Plasmodiidae</taxon>
        <taxon>Plasmodium</taxon>
        <taxon>Plasmodium (Laverania)</taxon>
    </lineage>
</organism>
<evidence type="ECO:0000313" key="1">
    <source>
        <dbReference type="EMBL" id="KOB89802.1"/>
    </source>
</evidence>
<dbReference type="AlphaFoldDB" id="A0A0L7MAD4"/>